<evidence type="ECO:0000256" key="2">
    <source>
        <dbReference type="ARBA" id="ARBA00023027"/>
    </source>
</evidence>
<dbReference type="EMBL" id="BMAV01000027">
    <property type="protein sequence ID" value="GFY36979.1"/>
    <property type="molecule type" value="Genomic_DNA"/>
</dbReference>
<dbReference type="CDD" id="cd05300">
    <property type="entry name" value="2-Hacid_dh_1"/>
    <property type="match status" value="1"/>
</dbReference>
<dbReference type="InterPro" id="IPR036291">
    <property type="entry name" value="NAD(P)-bd_dom_sf"/>
</dbReference>
<accession>A0A8X7BNW7</accession>
<keyword evidence="5" id="KW-1185">Reference proteome</keyword>
<protein>
    <recommendedName>
        <fullName evidence="3">D-isomer specific 2-hydroxyacid dehydrogenase NAD-binding domain-containing protein</fullName>
    </recommendedName>
</protein>
<dbReference type="GO" id="GO:0051287">
    <property type="term" value="F:NAD binding"/>
    <property type="evidence" value="ECO:0007669"/>
    <property type="project" value="InterPro"/>
</dbReference>
<dbReference type="FunFam" id="3.40.50.720:FF:000363">
    <property type="entry name" value="D-isomer specific 2-hydroxyacid dehydrogenase"/>
    <property type="match status" value="1"/>
</dbReference>
<dbReference type="SUPFAM" id="SSF51735">
    <property type="entry name" value="NAD(P)-binding Rossmann-fold domains"/>
    <property type="match status" value="1"/>
</dbReference>
<reference evidence="4" key="1">
    <citation type="submission" date="2020-08" db="EMBL/GenBank/DDBJ databases">
        <title>Multicomponent nature underlies the extraordinary mechanical properties of spider dragline silk.</title>
        <authorList>
            <person name="Kono N."/>
            <person name="Nakamura H."/>
            <person name="Mori M."/>
            <person name="Yoshida Y."/>
            <person name="Ohtoshi R."/>
            <person name="Malay A.D."/>
            <person name="Moran D.A.P."/>
            <person name="Tomita M."/>
            <person name="Numata K."/>
            <person name="Arakawa K."/>
        </authorList>
    </citation>
    <scope>NUCLEOTIDE SEQUENCE</scope>
</reference>
<dbReference type="Proteomes" id="UP000886998">
    <property type="component" value="Unassembled WGS sequence"/>
</dbReference>
<name>A0A8X7BNW7_9ARAC</name>
<feature type="domain" description="D-isomer specific 2-hydroxyacid dehydrogenase NAD-binding" evidence="3">
    <location>
        <begin position="144"/>
        <end position="320"/>
    </location>
</feature>
<dbReference type="AlphaFoldDB" id="A0A8X7BNW7"/>
<dbReference type="PANTHER" id="PTHR43333">
    <property type="entry name" value="2-HACID_DH_C DOMAIN-CONTAINING PROTEIN"/>
    <property type="match status" value="1"/>
</dbReference>
<keyword evidence="2" id="KW-0520">NAD</keyword>
<dbReference type="OrthoDB" id="298012at2759"/>
<evidence type="ECO:0000256" key="1">
    <source>
        <dbReference type="ARBA" id="ARBA00023002"/>
    </source>
</evidence>
<evidence type="ECO:0000259" key="3">
    <source>
        <dbReference type="Pfam" id="PF02826"/>
    </source>
</evidence>
<keyword evidence="1" id="KW-0560">Oxidoreductase</keyword>
<evidence type="ECO:0000313" key="5">
    <source>
        <dbReference type="Proteomes" id="UP000886998"/>
    </source>
</evidence>
<sequence length="355" mass="39660">MKILSEISVRYHMLKMAACFSSSSVYACPPIYILSQIPNLAKCFEESALPGIRIRSIDISDVSPKNPVLDEEKINAVKNAEIAVCDGPLLAKNYKHMPDLKWAHCTWAGIDLLIKEIPEEPKFTITRHSGEAFCSIMAEYVVCHILNNERQTKQCWKNQGSKIWSQEGKMGNYRTLDELTVSILGAGNMAFEIAKFLKSRGTTVFGFAKNPRPSTEFGWFDKITIELNDVLPDCDYLCNTLPNTPLTCGILNVSVLQMCKKKPVFVNVGRGNIIPENDLVQALKTGCLSGAVLDVFETEPLPESSLLWDMPQVTITPHVAAISRPEDIADEFFKQFLSYTDGHGLKNVVKWFAGY</sequence>
<proteinExistence type="predicted"/>
<organism evidence="4 5">
    <name type="scientific">Trichonephila inaurata madagascariensis</name>
    <dbReference type="NCBI Taxonomy" id="2747483"/>
    <lineage>
        <taxon>Eukaryota</taxon>
        <taxon>Metazoa</taxon>
        <taxon>Ecdysozoa</taxon>
        <taxon>Arthropoda</taxon>
        <taxon>Chelicerata</taxon>
        <taxon>Arachnida</taxon>
        <taxon>Araneae</taxon>
        <taxon>Araneomorphae</taxon>
        <taxon>Entelegynae</taxon>
        <taxon>Araneoidea</taxon>
        <taxon>Nephilidae</taxon>
        <taxon>Trichonephila</taxon>
        <taxon>Trichonephila inaurata</taxon>
    </lineage>
</organism>
<gene>
    <name evidence="4" type="primary">ghrA</name>
    <name evidence="4" type="ORF">TNIN_152911</name>
</gene>
<dbReference type="Pfam" id="PF02826">
    <property type="entry name" value="2-Hacid_dh_C"/>
    <property type="match status" value="1"/>
</dbReference>
<comment type="caution">
    <text evidence="4">The sequence shown here is derived from an EMBL/GenBank/DDBJ whole genome shotgun (WGS) entry which is preliminary data.</text>
</comment>
<dbReference type="PROSITE" id="PS51257">
    <property type="entry name" value="PROKAR_LIPOPROTEIN"/>
    <property type="match status" value="1"/>
</dbReference>
<dbReference type="Gene3D" id="3.40.50.720">
    <property type="entry name" value="NAD(P)-binding Rossmann-like Domain"/>
    <property type="match status" value="2"/>
</dbReference>
<dbReference type="InterPro" id="IPR006140">
    <property type="entry name" value="D-isomer_DH_NAD-bd"/>
</dbReference>
<dbReference type="GO" id="GO:0016491">
    <property type="term" value="F:oxidoreductase activity"/>
    <property type="evidence" value="ECO:0007669"/>
    <property type="project" value="UniProtKB-KW"/>
</dbReference>
<dbReference type="PANTHER" id="PTHR43333:SF1">
    <property type="entry name" value="D-ISOMER SPECIFIC 2-HYDROXYACID DEHYDROGENASE NAD-BINDING DOMAIN-CONTAINING PROTEIN"/>
    <property type="match status" value="1"/>
</dbReference>
<evidence type="ECO:0000313" key="4">
    <source>
        <dbReference type="EMBL" id="GFY36979.1"/>
    </source>
</evidence>